<dbReference type="GO" id="GO:0010277">
    <property type="term" value="F:chlorophyllide a oxygenase activity"/>
    <property type="evidence" value="ECO:0007669"/>
    <property type="project" value="InterPro"/>
</dbReference>
<keyword evidence="9" id="KW-1133">Transmembrane helix</keyword>
<evidence type="ECO:0000313" key="12">
    <source>
        <dbReference type="Proteomes" id="UP000325577"/>
    </source>
</evidence>
<dbReference type="InterPro" id="IPR050584">
    <property type="entry name" value="Cholesterol_7-desaturase"/>
</dbReference>
<sequence>MQLLRWVVGFQLKDDDNHSVLVGQSSEEEVKGNRVVVDYDWTEEWYPLYLTRNIPDDAPLGLTVFDKQLVLYRDGSGDLRCYQDRCPHRLAKLSEGQLVDGRLECLYHGWQFDGNGKCVRIPQLPTNAKIPLSACVKTYEVRDSQGVVWVWMSHKTPPNPSKLPWFENFARPGFQDVSTTHELPYDHSILLENLMDPAHVPISHDRTDWSAKREDAQPLLFKVIERTDRGFAGCWGREKDQSMPNFLRFEAPCVLQNNREIVGKNGEVDYFSGLFLCRPAGQGKSMLIVRFGSTRRSPLTKIFPKWYLHQNGSKVFEQDMGFLSSQNEVLMKEKVPTKELYINVRSSDTWVAEYRKWMDKVGHGMPYHIGHSTISLPKEPAVVEHAPAGLVAGNSASSPAKGGMGTMHAPDVTNRYFRHVIHCKDCRSAVKAFQLWKKGLSIVALVSTGMAILVCGRQWKALLLVSTTLCLAGIYACSSAIAINTTNFIRIHRRL</sequence>
<feature type="domain" description="Rieske" evidence="10">
    <location>
        <begin position="45"/>
        <end position="150"/>
    </location>
</feature>
<dbReference type="GO" id="GO:0045036">
    <property type="term" value="P:protein targeting to chloroplast"/>
    <property type="evidence" value="ECO:0007669"/>
    <property type="project" value="TreeGrafter"/>
</dbReference>
<keyword evidence="8" id="KW-0411">Iron-sulfur</keyword>
<evidence type="ECO:0000256" key="4">
    <source>
        <dbReference type="ARBA" id="ARBA00022714"/>
    </source>
</evidence>
<keyword evidence="12" id="KW-1185">Reference proteome</keyword>
<evidence type="ECO:0000256" key="3">
    <source>
        <dbReference type="ARBA" id="ARBA00022640"/>
    </source>
</evidence>
<dbReference type="EMBL" id="CM018048">
    <property type="protein sequence ID" value="KAA8521471.1"/>
    <property type="molecule type" value="Genomic_DNA"/>
</dbReference>
<dbReference type="SUPFAM" id="SSF55961">
    <property type="entry name" value="Bet v1-like"/>
    <property type="match status" value="1"/>
</dbReference>
<dbReference type="Pfam" id="PF08417">
    <property type="entry name" value="PaO"/>
    <property type="match status" value="1"/>
</dbReference>
<feature type="transmembrane region" description="Helical" evidence="9">
    <location>
        <begin position="435"/>
        <end position="454"/>
    </location>
</feature>
<dbReference type="Proteomes" id="UP000325577">
    <property type="component" value="Linkage Group LG5"/>
</dbReference>
<dbReference type="InterPro" id="IPR036922">
    <property type="entry name" value="Rieske_2Fe-2S_sf"/>
</dbReference>
<proteinExistence type="predicted"/>
<comment type="subcellular location">
    <subcellularLocation>
        <location evidence="1">Plastid</location>
        <location evidence="1">Chloroplast</location>
    </subcellularLocation>
</comment>
<dbReference type="SUPFAM" id="SSF50022">
    <property type="entry name" value="ISP domain"/>
    <property type="match status" value="1"/>
</dbReference>
<name>A0A5J4ZWJ0_9ASTE</name>
<dbReference type="InterPro" id="IPR017941">
    <property type="entry name" value="Rieske_2Fe-2S"/>
</dbReference>
<keyword evidence="3" id="KW-0934">Plastid</keyword>
<organism evidence="11 12">
    <name type="scientific">Nyssa sinensis</name>
    <dbReference type="NCBI Taxonomy" id="561372"/>
    <lineage>
        <taxon>Eukaryota</taxon>
        <taxon>Viridiplantae</taxon>
        <taxon>Streptophyta</taxon>
        <taxon>Embryophyta</taxon>
        <taxon>Tracheophyta</taxon>
        <taxon>Spermatophyta</taxon>
        <taxon>Magnoliopsida</taxon>
        <taxon>eudicotyledons</taxon>
        <taxon>Gunneridae</taxon>
        <taxon>Pentapetalae</taxon>
        <taxon>asterids</taxon>
        <taxon>Cornales</taxon>
        <taxon>Nyssaceae</taxon>
        <taxon>Nyssa</taxon>
    </lineage>
</organism>
<feature type="transmembrane region" description="Helical" evidence="9">
    <location>
        <begin position="461"/>
        <end position="483"/>
    </location>
</feature>
<dbReference type="AlphaFoldDB" id="A0A5J4ZWJ0"/>
<dbReference type="PANTHER" id="PTHR21266:SF29">
    <property type="entry name" value="PROTEIN TIC 55, CHLOROPLASTIC"/>
    <property type="match status" value="1"/>
</dbReference>
<dbReference type="Pfam" id="PF00355">
    <property type="entry name" value="Rieske"/>
    <property type="match status" value="1"/>
</dbReference>
<dbReference type="PANTHER" id="PTHR21266">
    <property type="entry name" value="IRON-SULFUR DOMAIN CONTAINING PROTEIN"/>
    <property type="match status" value="1"/>
</dbReference>
<dbReference type="GO" id="GO:0009507">
    <property type="term" value="C:chloroplast"/>
    <property type="evidence" value="ECO:0007669"/>
    <property type="project" value="UniProtKB-SubCell"/>
</dbReference>
<evidence type="ECO:0000313" key="11">
    <source>
        <dbReference type="EMBL" id="KAA8521471.1"/>
    </source>
</evidence>
<evidence type="ECO:0000259" key="10">
    <source>
        <dbReference type="PROSITE" id="PS51296"/>
    </source>
</evidence>
<keyword evidence="4" id="KW-0001">2Fe-2S</keyword>
<keyword evidence="6" id="KW-0809">Transit peptide</keyword>
<dbReference type="OrthoDB" id="426882at2759"/>
<keyword evidence="7" id="KW-0408">Iron</keyword>
<dbReference type="Gene3D" id="3.90.380.10">
    <property type="entry name" value="Naphthalene 1,2-dioxygenase Alpha Subunit, Chain A, domain 1"/>
    <property type="match status" value="1"/>
</dbReference>
<evidence type="ECO:0000256" key="6">
    <source>
        <dbReference type="ARBA" id="ARBA00022946"/>
    </source>
</evidence>
<keyword evidence="5" id="KW-0479">Metal-binding</keyword>
<evidence type="ECO:0000256" key="5">
    <source>
        <dbReference type="ARBA" id="ARBA00022723"/>
    </source>
</evidence>
<gene>
    <name evidence="11" type="ORF">F0562_012144</name>
</gene>
<dbReference type="Gene3D" id="2.102.10.10">
    <property type="entry name" value="Rieske [2Fe-2S] iron-sulphur domain"/>
    <property type="match status" value="1"/>
</dbReference>
<dbReference type="GO" id="GO:0046872">
    <property type="term" value="F:metal ion binding"/>
    <property type="evidence" value="ECO:0007669"/>
    <property type="project" value="UniProtKB-KW"/>
</dbReference>
<dbReference type="GO" id="GO:0051537">
    <property type="term" value="F:2 iron, 2 sulfur cluster binding"/>
    <property type="evidence" value="ECO:0007669"/>
    <property type="project" value="UniProtKB-KW"/>
</dbReference>
<reference evidence="11 12" key="1">
    <citation type="submission" date="2019-09" db="EMBL/GenBank/DDBJ databases">
        <title>A chromosome-level genome assembly of the Chinese tupelo Nyssa sinensis.</title>
        <authorList>
            <person name="Yang X."/>
            <person name="Kang M."/>
            <person name="Yang Y."/>
            <person name="Xiong H."/>
            <person name="Wang M."/>
            <person name="Zhang Z."/>
            <person name="Wang Z."/>
            <person name="Wu H."/>
            <person name="Ma T."/>
            <person name="Liu J."/>
            <person name="Xi Z."/>
        </authorList>
    </citation>
    <scope>NUCLEOTIDE SEQUENCE [LARGE SCALE GENOMIC DNA]</scope>
    <source>
        <strain evidence="11">J267</strain>
        <tissue evidence="11">Leaf</tissue>
    </source>
</reference>
<keyword evidence="9" id="KW-0472">Membrane</keyword>
<protein>
    <recommendedName>
        <fullName evidence="10">Rieske domain-containing protein</fullName>
    </recommendedName>
</protein>
<evidence type="ECO:0000256" key="7">
    <source>
        <dbReference type="ARBA" id="ARBA00023004"/>
    </source>
</evidence>
<accession>A0A5J4ZWJ0</accession>
<evidence type="ECO:0000256" key="9">
    <source>
        <dbReference type="SAM" id="Phobius"/>
    </source>
</evidence>
<keyword evidence="2" id="KW-0150">Chloroplast</keyword>
<evidence type="ECO:0000256" key="2">
    <source>
        <dbReference type="ARBA" id="ARBA00022528"/>
    </source>
</evidence>
<keyword evidence="9" id="KW-0812">Transmembrane</keyword>
<dbReference type="PROSITE" id="PS51296">
    <property type="entry name" value="RIESKE"/>
    <property type="match status" value="1"/>
</dbReference>
<evidence type="ECO:0000256" key="8">
    <source>
        <dbReference type="ARBA" id="ARBA00023014"/>
    </source>
</evidence>
<evidence type="ECO:0000256" key="1">
    <source>
        <dbReference type="ARBA" id="ARBA00004229"/>
    </source>
</evidence>
<dbReference type="InterPro" id="IPR013626">
    <property type="entry name" value="PaO"/>
</dbReference>